<dbReference type="SUPFAM" id="SSF143120">
    <property type="entry name" value="YefM-like"/>
    <property type="match status" value="1"/>
</dbReference>
<evidence type="ECO:0000256" key="1">
    <source>
        <dbReference type="ARBA" id="ARBA00009981"/>
    </source>
</evidence>
<evidence type="ECO:0000313" key="3">
    <source>
        <dbReference type="EMBL" id="KKU55258.1"/>
    </source>
</evidence>
<dbReference type="InterPro" id="IPR006442">
    <property type="entry name" value="Antitoxin_Phd/YefM"/>
</dbReference>
<dbReference type="Gene3D" id="3.40.1620.10">
    <property type="entry name" value="YefM-like domain"/>
    <property type="match status" value="1"/>
</dbReference>
<dbReference type="EMBL" id="LCNM01000023">
    <property type="protein sequence ID" value="KKU55258.1"/>
    <property type="molecule type" value="Genomic_DNA"/>
</dbReference>
<comment type="similarity">
    <text evidence="1 2">Belongs to the phD/YefM antitoxin family.</text>
</comment>
<dbReference type="Pfam" id="PF02604">
    <property type="entry name" value="PhdYeFM_antitox"/>
    <property type="match status" value="1"/>
</dbReference>
<dbReference type="Proteomes" id="UP000034607">
    <property type="component" value="Unassembled WGS sequence"/>
</dbReference>
<accession>A0A0G1TM87</accession>
<name>A0A0G1TM87_9BACT</name>
<dbReference type="NCBIfam" id="TIGR01552">
    <property type="entry name" value="phd_fam"/>
    <property type="match status" value="1"/>
</dbReference>
<evidence type="ECO:0000313" key="4">
    <source>
        <dbReference type="Proteomes" id="UP000034607"/>
    </source>
</evidence>
<proteinExistence type="inferred from homology"/>
<dbReference type="InterPro" id="IPR036165">
    <property type="entry name" value="YefM-like_sf"/>
</dbReference>
<protein>
    <recommendedName>
        <fullName evidence="2">Antitoxin</fullName>
    </recommendedName>
</protein>
<comment type="caution">
    <text evidence="3">The sequence shown here is derived from an EMBL/GenBank/DDBJ whole genome shotgun (WGS) entry which is preliminary data.</text>
</comment>
<dbReference type="AlphaFoldDB" id="A0A0G1TM87"/>
<gene>
    <name evidence="3" type="ORF">UX78_C0023G0010</name>
</gene>
<organism evidence="3 4">
    <name type="scientific">Candidatus Amesbacteria bacterium GW2011_GWA2_47_11</name>
    <dbReference type="NCBI Taxonomy" id="1618357"/>
    <lineage>
        <taxon>Bacteria</taxon>
        <taxon>Candidatus Amesiibacteriota</taxon>
    </lineage>
</organism>
<reference evidence="3 4" key="1">
    <citation type="journal article" date="2015" name="Nature">
        <title>rRNA introns, odd ribosomes, and small enigmatic genomes across a large radiation of phyla.</title>
        <authorList>
            <person name="Brown C.T."/>
            <person name="Hug L.A."/>
            <person name="Thomas B.C."/>
            <person name="Sharon I."/>
            <person name="Castelle C.J."/>
            <person name="Singh A."/>
            <person name="Wilkins M.J."/>
            <person name="Williams K.H."/>
            <person name="Banfield J.F."/>
        </authorList>
    </citation>
    <scope>NUCLEOTIDE SEQUENCE [LARGE SCALE GENOMIC DNA]</scope>
</reference>
<evidence type="ECO:0000256" key="2">
    <source>
        <dbReference type="RuleBase" id="RU362080"/>
    </source>
</evidence>
<comment type="function">
    <text evidence="2">Antitoxin component of a type II toxin-antitoxin (TA) system.</text>
</comment>
<sequence length="94" mass="10427">MNSVPLIATVADLQRKYRSLVDKIKETGEPLVVVNNGQPDVVVLDTQAYNTQVAKLKELEEESLLRAIQTALEEHKTGKTVKLGRGQKLTDLLD</sequence>